<dbReference type="AlphaFoldDB" id="A0A6N3HL21"/>
<gene>
    <name evidence="1" type="ORF">CSLFYP84_03989</name>
</gene>
<name>A0A6N3HL21_CLOSY</name>
<organism evidence="1">
    <name type="scientific">Clostridium symbiosum</name>
    <name type="common">Bacteroides symbiosus</name>
    <dbReference type="NCBI Taxonomy" id="1512"/>
    <lineage>
        <taxon>Bacteria</taxon>
        <taxon>Bacillati</taxon>
        <taxon>Bacillota</taxon>
        <taxon>Clostridia</taxon>
        <taxon>Lachnospirales</taxon>
        <taxon>Lachnospiraceae</taxon>
        <taxon>Otoolea</taxon>
    </lineage>
</organism>
<accession>A0A6N3HL21</accession>
<dbReference type="RefSeq" id="WP_021641086.1">
    <property type="nucleotide sequence ID" value="NZ_CACRUA010000062.1"/>
</dbReference>
<reference evidence="1" key="1">
    <citation type="submission" date="2019-11" db="EMBL/GenBank/DDBJ databases">
        <authorList>
            <person name="Feng L."/>
        </authorList>
    </citation>
    <scope>NUCLEOTIDE SEQUENCE</scope>
    <source>
        <strain evidence="1">CsymbiosumLFYP84</strain>
    </source>
</reference>
<sequence length="61" mass="6550">MKKDLSDLSIEVEGISLAITGLINQLDNNKTNSLTGDSLGKALFGISCHLDRISDDLSDMI</sequence>
<protein>
    <submittedName>
        <fullName evidence="1">Uncharacterized protein</fullName>
    </submittedName>
</protein>
<dbReference type="EMBL" id="CACRUA010000062">
    <property type="protein sequence ID" value="VYU77584.1"/>
    <property type="molecule type" value="Genomic_DNA"/>
</dbReference>
<evidence type="ECO:0000313" key="1">
    <source>
        <dbReference type="EMBL" id="VYU77584.1"/>
    </source>
</evidence>
<proteinExistence type="predicted"/>